<comment type="caution">
    <text evidence="1">The sequence shown here is derived from an EMBL/GenBank/DDBJ whole genome shotgun (WGS) entry which is preliminary data.</text>
</comment>
<dbReference type="AlphaFoldDB" id="A0A8J4D1I0"/>
<accession>A0A8J4D1I0</accession>
<sequence>MALNTQPSGTARLIACWNSSLPGATSPLTASFEGNHRIRRAGKAKERKRAGMSQLASPCRTCISFIGYMKDRIAQEKCWRPKQVGESKRFAATYFKTSLASPHLPRSDDSVPYVLVRRQCWHQQLRQAIVPSSGAVHSQHLAPMLCCSRPQPGFQVRLQLQRIQNSAPCQRNSAPAAAGGHKE</sequence>
<keyword evidence="2" id="KW-1185">Reference proteome</keyword>
<name>A0A8J4D1I0_9CHLO</name>
<gene>
    <name evidence="1" type="ORF">Vretifemale_20764</name>
</gene>
<proteinExistence type="predicted"/>
<evidence type="ECO:0000313" key="1">
    <source>
        <dbReference type="EMBL" id="GIL93358.1"/>
    </source>
</evidence>
<dbReference type="EMBL" id="BNCP01000095">
    <property type="protein sequence ID" value="GIL93358.1"/>
    <property type="molecule type" value="Genomic_DNA"/>
</dbReference>
<reference evidence="1" key="1">
    <citation type="journal article" date="2021" name="Proc. Natl. Acad. Sci. U.S.A.">
        <title>Three genomes in the algal genus Volvox reveal the fate of a haploid sex-determining region after a transition to homothallism.</title>
        <authorList>
            <person name="Yamamoto K."/>
            <person name="Hamaji T."/>
            <person name="Kawai-Toyooka H."/>
            <person name="Matsuzaki R."/>
            <person name="Takahashi F."/>
            <person name="Nishimura Y."/>
            <person name="Kawachi M."/>
            <person name="Noguchi H."/>
            <person name="Minakuchi Y."/>
            <person name="Umen J.G."/>
            <person name="Toyoda A."/>
            <person name="Nozaki H."/>
        </authorList>
    </citation>
    <scope>NUCLEOTIDE SEQUENCE</scope>
    <source>
        <strain evidence="1">NIES-3786</strain>
    </source>
</reference>
<evidence type="ECO:0000313" key="2">
    <source>
        <dbReference type="Proteomes" id="UP000747110"/>
    </source>
</evidence>
<protein>
    <submittedName>
        <fullName evidence="1">Uncharacterized protein</fullName>
    </submittedName>
</protein>
<dbReference type="Proteomes" id="UP000747110">
    <property type="component" value="Unassembled WGS sequence"/>
</dbReference>
<organism evidence="1 2">
    <name type="scientific">Volvox reticuliferus</name>
    <dbReference type="NCBI Taxonomy" id="1737510"/>
    <lineage>
        <taxon>Eukaryota</taxon>
        <taxon>Viridiplantae</taxon>
        <taxon>Chlorophyta</taxon>
        <taxon>core chlorophytes</taxon>
        <taxon>Chlorophyceae</taxon>
        <taxon>CS clade</taxon>
        <taxon>Chlamydomonadales</taxon>
        <taxon>Volvocaceae</taxon>
        <taxon>Volvox</taxon>
    </lineage>
</organism>